<dbReference type="GO" id="GO:0046854">
    <property type="term" value="P:phosphatidylinositol phosphate biosynthetic process"/>
    <property type="evidence" value="ECO:0007669"/>
    <property type="project" value="InterPro"/>
</dbReference>
<dbReference type="Gene3D" id="1.25.40.70">
    <property type="entry name" value="Phosphatidylinositol 3-kinase, accessory domain (PIK)"/>
    <property type="match status" value="1"/>
</dbReference>
<evidence type="ECO:0000256" key="7">
    <source>
        <dbReference type="ARBA" id="ARBA00022840"/>
    </source>
</evidence>
<dbReference type="GO" id="GO:0005524">
    <property type="term" value="F:ATP binding"/>
    <property type="evidence" value="ECO:0007669"/>
    <property type="project" value="UniProtKB-KW"/>
</dbReference>
<dbReference type="Pfam" id="PF00454">
    <property type="entry name" value="PI3_PI4_kinase"/>
    <property type="match status" value="1"/>
</dbReference>
<dbReference type="GO" id="GO:0048015">
    <property type="term" value="P:phosphatidylinositol-mediated signaling"/>
    <property type="evidence" value="ECO:0007669"/>
    <property type="project" value="TreeGrafter"/>
</dbReference>
<evidence type="ECO:0000256" key="4">
    <source>
        <dbReference type="ARBA" id="ARBA00022679"/>
    </source>
</evidence>
<evidence type="ECO:0000259" key="8">
    <source>
        <dbReference type="PROSITE" id="PS50290"/>
    </source>
</evidence>
<proteinExistence type="inferred from homology"/>
<dbReference type="InterPro" id="IPR036940">
    <property type="entry name" value="PI3/4_kinase_cat_sf"/>
</dbReference>
<evidence type="ECO:0000313" key="11">
    <source>
        <dbReference type="Proteomes" id="UP001182556"/>
    </source>
</evidence>
<sequence>MDCLDEPLHLRILTSLASSLARHPPTAELGHQPQPTLPGDLDIITGGLPETSRATSVEVDDDDQWDEVETNHAISYAHYIASLPSDSPFLAESLGRLRELLDGLVRLAETSASSSSSHDASGLGTTTQAHACEGLLKAILWVGWSHEGSREEVGTVLLKFFTALASSFEKNVMTFPLVLLQSAHLVLSTCPLPLLPPSVVPEIASQLLAIASSTNLLKLLNYIPLVEPFVAPHPLTPGGVVMLVSEMTNIFLTSTLLIPLEPKQAPFATTRAEEGDDTVQAEHMRRLLAEPLTGIEERQFSHTTAGAATLKNIQSEARKWLADVLEPVSVSDQDGASRGSLFVMGGGAFDEEIELTVTILHLLTVLTLHLLEPEASHMNRLRVLLSEDSTASDPRVLEAAFFCTSIIVRNHPGLGTSMTLHIRRLLMSPLPAFEGEMAACGGNVPPAVVAGSKCLAICIEVSSNDDLISSTLYSLLNTLSHSGSTIPAGGAVSVRSHPALTRDGEHMTTRTNWSGGRITEEQRRLVAVTAVEVVSRLALETGRDDIIHLSISLLLQRLRGVDIVTEATIVANLVPLALAASKSDVYEVSRAFSQISRTSHPEDPRISSNSVLAAQTKLARGLAERLDCAESYLVELLTLFADKGTQTQMIAMSAASYESRDKEKLSQFRQEAEARVSDMKAWLAGLLIPISELLAHEGYHPERDASPELVGLFRNFWFLCVVFGISGQIGKKKLSEHAIQALGVIAEKTPALVLESANDYVDSDLEYNSILRKDFASSIQSKQRSALAEYLPGQKHSLDIRSMTTAQTTLLMAIYDLEEARTSRARPSVILQYFCNESINSSSLIGCLDAIAHKISSGFLKQLSRQVVTHSMPPRVAEEVCRILVACTHRFRKVREVALGYARQILETFSALLCDRQVVFTLLEILTLMRRSCEMQYTDEYSPVHEFKSDKVDITLELTDDYAVRNEITTQLHGVARQWLTLAISRAPIEVQSTLQTYLNESRDVLLIDSVEMGAGLALHYSKAISKLDRQETIMPNIGGWPSDSSNLVASQFAAKNYFNGELSGARLILGQGLANLQQGSPTESSLAELAAFKSQMAKAVSDIRAKSNAISIPEIRRLLLRASSVLASSSRMDSDIVHYLVELPMTAFTPLSIAAGVDAWTWLLRQRPEAEIAVSGEISAGWLETIHSNKGLFSTSMNYKDPFETPVEYAPSDKKVMDLELAKARKLLRPHLLLTQVLSSQFQAVKYREPGIMVSLIRLMMRSLWAAKKMSTHPLAREVRFSLLLFGFQILASARMEALLELRFRDRLYNAAFAWFSVRPQWSFGSDRIQVGAEIRLLQEFSTAIGEDHIRGDHSTSSMSDRPPALLIRGSTSLHDYTILHRDRVKILQLLVESEINRLSVWCNPTNEPNRTPLPGAVEKSITIDEWTRLLRRAWDISPAMTVHMGERFKLPQVQAEITQLVRKNPQAVIDVAEALHFLLGDRLDASARSALKWLPVWAALPPVTALVYFQPRYGNHPLILQYAMRVLEQHPVELTFFFVPQVVQALRVDGLGYVERFIFETSKISQLFCHQIIWNMKANTYRDDDASQPDPMKPLLDRMIDMIVAGLSGKARDFYDLEFNFFDAVTSISGKLKPYIKKSKPEKKAKIDEEMQKIELSVGVYLPSNPDGEVVDLDRKSGRPLQSHAKAPFMATFKVQKEKLDIPSGSSVEMDEGKIQKKKYDVWQSAIFKVGDDCRQDVLALQVIAMFKNVFTQIGLVLYLFPYRVTATAPGCGVIDVVPNATSRDEMGRAKINDLFGYFVDKYGGVDTVPFQKARLNFIQSMAAYSVACYILQIKDRHNGNIMIDGEGHIVHIDFGFLFDIGPGGVKFEPNSFKLNHEMVTLMGGRDSQGYRMFTELTVKAFLAIRPHADQLCDTCHLMLGTELPSFKGEGTIKRLRDRFQLQLGERQAAEYMMGVIRNAHENMRSNVYDGFQKLQNGIPY</sequence>
<organism evidence="10 11">
    <name type="scientific">Papiliotrema laurentii</name>
    <name type="common">Cryptococcus laurentii</name>
    <dbReference type="NCBI Taxonomy" id="5418"/>
    <lineage>
        <taxon>Eukaryota</taxon>
        <taxon>Fungi</taxon>
        <taxon>Dikarya</taxon>
        <taxon>Basidiomycota</taxon>
        <taxon>Agaricomycotina</taxon>
        <taxon>Tremellomycetes</taxon>
        <taxon>Tremellales</taxon>
        <taxon>Rhynchogastremaceae</taxon>
        <taxon>Papiliotrema</taxon>
    </lineage>
</organism>
<dbReference type="InterPro" id="IPR011009">
    <property type="entry name" value="Kinase-like_dom_sf"/>
</dbReference>
<gene>
    <name evidence="10" type="ORF">DB88DRAFT_497246</name>
</gene>
<dbReference type="EMBL" id="JAODAN010000009">
    <property type="protein sequence ID" value="KAK1922119.1"/>
    <property type="molecule type" value="Genomic_DNA"/>
</dbReference>
<evidence type="ECO:0000256" key="2">
    <source>
        <dbReference type="ARBA" id="ARBA00006209"/>
    </source>
</evidence>
<keyword evidence="6" id="KW-0418">Kinase</keyword>
<evidence type="ECO:0000256" key="5">
    <source>
        <dbReference type="ARBA" id="ARBA00022741"/>
    </source>
</evidence>
<dbReference type="PROSITE" id="PS00916">
    <property type="entry name" value="PI3_4_KINASE_2"/>
    <property type="match status" value="1"/>
</dbReference>
<dbReference type="PROSITE" id="PS00915">
    <property type="entry name" value="PI3_4_KINASE_1"/>
    <property type="match status" value="1"/>
</dbReference>
<dbReference type="SMART" id="SM00146">
    <property type="entry name" value="PI3Kc"/>
    <property type="match status" value="1"/>
</dbReference>
<dbReference type="InterPro" id="IPR015433">
    <property type="entry name" value="PI3/4_kinase"/>
</dbReference>
<dbReference type="Proteomes" id="UP001182556">
    <property type="component" value="Unassembled WGS sequence"/>
</dbReference>
<dbReference type="PROSITE" id="PS50290">
    <property type="entry name" value="PI3_4_KINASE_3"/>
    <property type="match status" value="1"/>
</dbReference>
<accession>A0AAD9CWP2</accession>
<dbReference type="SMART" id="SM00145">
    <property type="entry name" value="PI3Ka"/>
    <property type="match status" value="1"/>
</dbReference>
<evidence type="ECO:0000259" key="9">
    <source>
        <dbReference type="PROSITE" id="PS51545"/>
    </source>
</evidence>
<dbReference type="SUPFAM" id="SSF48371">
    <property type="entry name" value="ARM repeat"/>
    <property type="match status" value="1"/>
</dbReference>
<keyword evidence="5" id="KW-0547">Nucleotide-binding</keyword>
<dbReference type="FunFam" id="1.25.40.70:FF:000011">
    <property type="entry name" value="Phosphatidylinositol 4-kinase alpha"/>
    <property type="match status" value="1"/>
</dbReference>
<keyword evidence="11" id="KW-1185">Reference proteome</keyword>
<dbReference type="GO" id="GO:0004430">
    <property type="term" value="F:1-phosphatidylinositol 4-kinase activity"/>
    <property type="evidence" value="ECO:0007669"/>
    <property type="project" value="UniProtKB-EC"/>
</dbReference>
<dbReference type="Gene3D" id="3.30.1010.10">
    <property type="entry name" value="Phosphatidylinositol 3-kinase Catalytic Subunit, Chain A, domain 4"/>
    <property type="match status" value="1"/>
</dbReference>
<dbReference type="InterPro" id="IPR045495">
    <property type="entry name" value="PI4K_N"/>
</dbReference>
<evidence type="ECO:0000256" key="1">
    <source>
        <dbReference type="ARBA" id="ARBA00001686"/>
    </source>
</evidence>
<dbReference type="InterPro" id="IPR016024">
    <property type="entry name" value="ARM-type_fold"/>
</dbReference>
<dbReference type="GO" id="GO:0005886">
    <property type="term" value="C:plasma membrane"/>
    <property type="evidence" value="ECO:0007669"/>
    <property type="project" value="TreeGrafter"/>
</dbReference>
<comment type="caution">
    <text evidence="10">The sequence shown here is derived from an EMBL/GenBank/DDBJ whole genome shotgun (WGS) entry which is preliminary data.</text>
</comment>
<keyword evidence="4" id="KW-0808">Transferase</keyword>
<evidence type="ECO:0000313" key="10">
    <source>
        <dbReference type="EMBL" id="KAK1922119.1"/>
    </source>
</evidence>
<comment type="catalytic activity">
    <reaction evidence="1">
        <text>a 1,2-diacyl-sn-glycero-3-phospho-(1D-myo-inositol) + ATP = a 1,2-diacyl-sn-glycero-3-phospho-(1D-myo-inositol 4-phosphate) + ADP + H(+)</text>
        <dbReference type="Rhea" id="RHEA:19877"/>
        <dbReference type="ChEBI" id="CHEBI:15378"/>
        <dbReference type="ChEBI" id="CHEBI:30616"/>
        <dbReference type="ChEBI" id="CHEBI:57880"/>
        <dbReference type="ChEBI" id="CHEBI:58178"/>
        <dbReference type="ChEBI" id="CHEBI:456216"/>
        <dbReference type="EC" id="2.7.1.67"/>
    </reaction>
</comment>
<dbReference type="InterPro" id="IPR042236">
    <property type="entry name" value="PI3K_accessory_sf"/>
</dbReference>
<dbReference type="InterPro" id="IPR018936">
    <property type="entry name" value="PI3/4_kinase_CS"/>
</dbReference>
<dbReference type="InterPro" id="IPR000403">
    <property type="entry name" value="PI3/4_kinase_cat_dom"/>
</dbReference>
<dbReference type="CDD" id="cd05167">
    <property type="entry name" value="PI4Kc_III_alpha"/>
    <property type="match status" value="1"/>
</dbReference>
<dbReference type="PANTHER" id="PTHR10048">
    <property type="entry name" value="PHOSPHATIDYLINOSITOL KINASE"/>
    <property type="match status" value="1"/>
</dbReference>
<reference evidence="10" key="1">
    <citation type="submission" date="2023-02" db="EMBL/GenBank/DDBJ databases">
        <title>Identification and recombinant expression of a fungal hydrolase from Papiliotrema laurentii that hydrolyzes apple cutin and clears colloidal polyester polyurethane.</title>
        <authorList>
            <consortium name="DOE Joint Genome Institute"/>
            <person name="Roman V.A."/>
            <person name="Bojanowski C."/>
            <person name="Crable B.R."/>
            <person name="Wagner D.N."/>
            <person name="Hung C.S."/>
            <person name="Nadeau L.J."/>
            <person name="Schratz L."/>
            <person name="Haridas S."/>
            <person name="Pangilinan J."/>
            <person name="Lipzen A."/>
            <person name="Na H."/>
            <person name="Yan M."/>
            <person name="Ng V."/>
            <person name="Grigoriev I.V."/>
            <person name="Spatafora J.W."/>
            <person name="Barlow D."/>
            <person name="Biffinger J."/>
            <person name="Kelley-Loughnane N."/>
            <person name="Varaljay V.A."/>
            <person name="Crookes-Goodson W.J."/>
        </authorList>
    </citation>
    <scope>NUCLEOTIDE SEQUENCE</scope>
    <source>
        <strain evidence="10">5307AH</strain>
    </source>
</reference>
<dbReference type="Pfam" id="PF19274">
    <property type="entry name" value="PI4K_N"/>
    <property type="match status" value="2"/>
</dbReference>
<dbReference type="GO" id="GO:0005737">
    <property type="term" value="C:cytoplasm"/>
    <property type="evidence" value="ECO:0007669"/>
    <property type="project" value="TreeGrafter"/>
</dbReference>
<dbReference type="FunFam" id="3.30.1010.10:FF:000014">
    <property type="entry name" value="Phosphatidylinositol 4-kinase STT4"/>
    <property type="match status" value="1"/>
</dbReference>
<dbReference type="EC" id="2.7.1.67" evidence="3"/>
<feature type="domain" description="PI3K/PI4K catalytic" evidence="8">
    <location>
        <begin position="1704"/>
        <end position="1967"/>
    </location>
</feature>
<protein>
    <recommendedName>
        <fullName evidence="3">1-phosphatidylinositol 4-kinase</fullName>
        <ecNumber evidence="3">2.7.1.67</ecNumber>
    </recommendedName>
</protein>
<dbReference type="InterPro" id="IPR001263">
    <property type="entry name" value="PI3K_accessory_dom"/>
</dbReference>
<evidence type="ECO:0000256" key="3">
    <source>
        <dbReference type="ARBA" id="ARBA00012169"/>
    </source>
</evidence>
<comment type="similarity">
    <text evidence="2">Belongs to the PI3/PI4-kinase family. Type III PI4K subfamily.</text>
</comment>
<dbReference type="FunFam" id="1.10.1070.11:FF:000012">
    <property type="entry name" value="Phosphatidylinositol 4-kinase alpha 1"/>
    <property type="match status" value="1"/>
</dbReference>
<dbReference type="Gene3D" id="1.10.1070.11">
    <property type="entry name" value="Phosphatidylinositol 3-/4-kinase, catalytic domain"/>
    <property type="match status" value="1"/>
</dbReference>
<keyword evidence="7" id="KW-0067">ATP-binding</keyword>
<dbReference type="PANTHER" id="PTHR10048:SF15">
    <property type="entry name" value="PHOSPHATIDYLINOSITOL 4-KINASE ALPHA"/>
    <property type="match status" value="1"/>
</dbReference>
<dbReference type="SUPFAM" id="SSF56112">
    <property type="entry name" value="Protein kinase-like (PK-like)"/>
    <property type="match status" value="1"/>
</dbReference>
<name>A0AAD9CWP2_PAPLA</name>
<dbReference type="PROSITE" id="PS51545">
    <property type="entry name" value="PIK_HELICAL"/>
    <property type="match status" value="1"/>
</dbReference>
<evidence type="ECO:0000256" key="6">
    <source>
        <dbReference type="ARBA" id="ARBA00022777"/>
    </source>
</evidence>
<feature type="domain" description="PIK helical" evidence="9">
    <location>
        <begin position="1418"/>
        <end position="1604"/>
    </location>
</feature>
<dbReference type="Pfam" id="PF00613">
    <property type="entry name" value="PI3Ka"/>
    <property type="match status" value="1"/>
</dbReference>